<dbReference type="InterPro" id="IPR036236">
    <property type="entry name" value="Znf_C2H2_sf"/>
</dbReference>
<dbReference type="KEGG" id="muo:115466313"/>
<dbReference type="Pfam" id="PF13465">
    <property type="entry name" value="zf-H2C2_2"/>
    <property type="match status" value="3"/>
</dbReference>
<dbReference type="InterPro" id="IPR013087">
    <property type="entry name" value="Znf_C2H2_type"/>
</dbReference>
<dbReference type="SUPFAM" id="SSF57667">
    <property type="entry name" value="beta-beta-alpha zinc fingers"/>
    <property type="match status" value="3"/>
</dbReference>
<evidence type="ECO:0000256" key="2">
    <source>
        <dbReference type="ARBA" id="ARBA00006991"/>
    </source>
</evidence>
<dbReference type="AlphaFoldDB" id="A0A6P7XSF6"/>
<feature type="domain" description="C2H2-type" evidence="13">
    <location>
        <begin position="245"/>
        <end position="272"/>
    </location>
</feature>
<evidence type="ECO:0000256" key="3">
    <source>
        <dbReference type="ARBA" id="ARBA00022723"/>
    </source>
</evidence>
<evidence type="ECO:0000256" key="5">
    <source>
        <dbReference type="ARBA" id="ARBA00022771"/>
    </source>
</evidence>
<name>A0A6P7XSF6_9AMPH</name>
<dbReference type="FunFam" id="3.30.160.60:FF:001954">
    <property type="entry name" value="Zinc finger protein 787"/>
    <property type="match status" value="1"/>
</dbReference>
<keyword evidence="6" id="KW-0862">Zinc</keyword>
<feature type="compositionally biased region" description="Polar residues" evidence="12">
    <location>
        <begin position="116"/>
        <end position="133"/>
    </location>
</feature>
<feature type="domain" description="C2H2-type" evidence="13">
    <location>
        <begin position="329"/>
        <end position="356"/>
    </location>
</feature>
<keyword evidence="14" id="KW-1185">Reference proteome</keyword>
<keyword evidence="9" id="KW-0804">Transcription</keyword>
<dbReference type="FunFam" id="3.30.160.60:FF:000322">
    <property type="entry name" value="GDNF-inducible zinc finger protein 1"/>
    <property type="match status" value="1"/>
</dbReference>
<comment type="similarity">
    <text evidence="2">Belongs to the krueppel C2H2-type zinc-finger protein family.</text>
</comment>
<organism evidence="14 15">
    <name type="scientific">Microcaecilia unicolor</name>
    <dbReference type="NCBI Taxonomy" id="1415580"/>
    <lineage>
        <taxon>Eukaryota</taxon>
        <taxon>Metazoa</taxon>
        <taxon>Chordata</taxon>
        <taxon>Craniata</taxon>
        <taxon>Vertebrata</taxon>
        <taxon>Euteleostomi</taxon>
        <taxon>Amphibia</taxon>
        <taxon>Gymnophiona</taxon>
        <taxon>Siphonopidae</taxon>
        <taxon>Microcaecilia</taxon>
    </lineage>
</organism>
<feature type="domain" description="C2H2-type" evidence="13">
    <location>
        <begin position="189"/>
        <end position="216"/>
    </location>
</feature>
<dbReference type="SMART" id="SM00355">
    <property type="entry name" value="ZnF_C2H2"/>
    <property type="match status" value="6"/>
</dbReference>
<dbReference type="Proteomes" id="UP000515156">
    <property type="component" value="Chromosome 3"/>
</dbReference>
<evidence type="ECO:0000256" key="12">
    <source>
        <dbReference type="SAM" id="MobiDB-lite"/>
    </source>
</evidence>
<dbReference type="GO" id="GO:0008270">
    <property type="term" value="F:zinc ion binding"/>
    <property type="evidence" value="ECO:0007669"/>
    <property type="project" value="UniProtKB-KW"/>
</dbReference>
<feature type="region of interest" description="Disordered" evidence="12">
    <location>
        <begin position="1"/>
        <end position="22"/>
    </location>
</feature>
<evidence type="ECO:0000256" key="8">
    <source>
        <dbReference type="ARBA" id="ARBA00023125"/>
    </source>
</evidence>
<accession>A0A6P7XSF6</accession>
<keyword evidence="8" id="KW-0238">DNA-binding</keyword>
<evidence type="ECO:0000256" key="11">
    <source>
        <dbReference type="PROSITE-ProRule" id="PRU00042"/>
    </source>
</evidence>
<dbReference type="InParanoid" id="A0A6P7XSF6"/>
<sequence length="356" mass="40748">MDHPESEMSEQVHPPVTGFPSVKPDILIRFKEEVFRTKPQASEGRANLPPGGTCKEIQETDDGNRNNSERTRMCDGQQKDPSGYSADPSAECESDSSSVKPTRMKSIAQERERSNTQETNSRYCPRLLQTQRLSEGERPLDSADTGENFTTDLNFVEHHITWLGSEAHYCHDMSKTSPLKDNAPQDKLYACSECGKRSNQQSNIRKHKKIHSGEKRYTCTECGKSFNGQLDLRRHKRIHTGEKPFACPQCGKRFNHQSNLKKHKRIHTGEKPYSCSECNKSFNDQSDLRRHKRIHTGEKPYTCPECGKIFNQQANLKIHKRIHTGEKPYVCPECGKRFNQQSHLKMHKKIHVSSSP</sequence>
<dbReference type="GO" id="GO:0000978">
    <property type="term" value="F:RNA polymerase II cis-regulatory region sequence-specific DNA binding"/>
    <property type="evidence" value="ECO:0007669"/>
    <property type="project" value="TreeGrafter"/>
</dbReference>
<dbReference type="PROSITE" id="PS50157">
    <property type="entry name" value="ZINC_FINGER_C2H2_2"/>
    <property type="match status" value="6"/>
</dbReference>
<proteinExistence type="inferred from homology"/>
<keyword evidence="4" id="KW-0677">Repeat</keyword>
<dbReference type="Gene3D" id="3.30.160.60">
    <property type="entry name" value="Classic Zinc Finger"/>
    <property type="match status" value="6"/>
</dbReference>
<dbReference type="PANTHER" id="PTHR23226:SF416">
    <property type="entry name" value="FI01424P"/>
    <property type="match status" value="1"/>
</dbReference>
<evidence type="ECO:0000259" key="13">
    <source>
        <dbReference type="PROSITE" id="PS50157"/>
    </source>
</evidence>
<protein>
    <submittedName>
        <fullName evidence="15">Zinc finger protein 501-like</fullName>
    </submittedName>
</protein>
<evidence type="ECO:0000256" key="10">
    <source>
        <dbReference type="ARBA" id="ARBA00023242"/>
    </source>
</evidence>
<dbReference type="FunFam" id="3.30.160.60:FF:002343">
    <property type="entry name" value="Zinc finger protein 33A"/>
    <property type="match status" value="2"/>
</dbReference>
<evidence type="ECO:0000256" key="9">
    <source>
        <dbReference type="ARBA" id="ARBA00023163"/>
    </source>
</evidence>
<reference evidence="15" key="1">
    <citation type="submission" date="2025-08" db="UniProtKB">
        <authorList>
            <consortium name="RefSeq"/>
        </authorList>
    </citation>
    <scope>IDENTIFICATION</scope>
</reference>
<evidence type="ECO:0000313" key="14">
    <source>
        <dbReference type="Proteomes" id="UP000515156"/>
    </source>
</evidence>
<dbReference type="PROSITE" id="PS00028">
    <property type="entry name" value="ZINC_FINGER_C2H2_1"/>
    <property type="match status" value="5"/>
</dbReference>
<feature type="domain" description="C2H2-type" evidence="13">
    <location>
        <begin position="301"/>
        <end position="328"/>
    </location>
</feature>
<keyword evidence="10" id="KW-0539">Nucleus</keyword>
<dbReference type="GO" id="GO:0005634">
    <property type="term" value="C:nucleus"/>
    <property type="evidence" value="ECO:0007669"/>
    <property type="project" value="UniProtKB-SubCell"/>
</dbReference>
<evidence type="ECO:0000256" key="7">
    <source>
        <dbReference type="ARBA" id="ARBA00023015"/>
    </source>
</evidence>
<evidence type="ECO:0000256" key="1">
    <source>
        <dbReference type="ARBA" id="ARBA00004123"/>
    </source>
</evidence>
<dbReference type="PANTHER" id="PTHR23226">
    <property type="entry name" value="ZINC FINGER AND SCAN DOMAIN-CONTAINING"/>
    <property type="match status" value="1"/>
</dbReference>
<keyword evidence="5 11" id="KW-0863">Zinc-finger</keyword>
<gene>
    <name evidence="15" type="primary">LOC115466313</name>
</gene>
<evidence type="ECO:0000313" key="15">
    <source>
        <dbReference type="RefSeq" id="XP_030053344.1"/>
    </source>
</evidence>
<keyword evidence="7" id="KW-0805">Transcription regulation</keyword>
<feature type="domain" description="C2H2-type" evidence="13">
    <location>
        <begin position="273"/>
        <end position="300"/>
    </location>
</feature>
<evidence type="ECO:0000256" key="6">
    <source>
        <dbReference type="ARBA" id="ARBA00022833"/>
    </source>
</evidence>
<dbReference type="Pfam" id="PF00096">
    <property type="entry name" value="zf-C2H2"/>
    <property type="match status" value="1"/>
</dbReference>
<dbReference type="GeneID" id="115466313"/>
<comment type="subcellular location">
    <subcellularLocation>
        <location evidence="1">Nucleus</location>
    </subcellularLocation>
</comment>
<evidence type="ECO:0000256" key="4">
    <source>
        <dbReference type="ARBA" id="ARBA00022737"/>
    </source>
</evidence>
<feature type="region of interest" description="Disordered" evidence="12">
    <location>
        <begin position="35"/>
        <end position="145"/>
    </location>
</feature>
<dbReference type="FunFam" id="3.30.160.60:FF:000690">
    <property type="entry name" value="Zinc finger protein 354C"/>
    <property type="match status" value="2"/>
</dbReference>
<feature type="compositionally biased region" description="Basic and acidic residues" evidence="12">
    <location>
        <begin position="56"/>
        <end position="73"/>
    </location>
</feature>
<dbReference type="RefSeq" id="XP_030053344.1">
    <property type="nucleotide sequence ID" value="XM_030197484.1"/>
</dbReference>
<feature type="domain" description="C2H2-type" evidence="13">
    <location>
        <begin position="217"/>
        <end position="244"/>
    </location>
</feature>
<keyword evidence="3" id="KW-0479">Metal-binding</keyword>
<dbReference type="GO" id="GO:0000981">
    <property type="term" value="F:DNA-binding transcription factor activity, RNA polymerase II-specific"/>
    <property type="evidence" value="ECO:0007669"/>
    <property type="project" value="TreeGrafter"/>
</dbReference>
<dbReference type="OrthoDB" id="9434002at2759"/>